<feature type="domain" description="Ty3 transposon capsid-like protein" evidence="2">
    <location>
        <begin position="77"/>
        <end position="209"/>
    </location>
</feature>
<evidence type="ECO:0000313" key="3">
    <source>
        <dbReference type="EMBL" id="GMF40980.1"/>
    </source>
</evidence>
<dbReference type="PANTHER" id="PTHR15503:SF22">
    <property type="entry name" value="TRANSPOSON TY3-I GAG POLYPROTEIN"/>
    <property type="match status" value="1"/>
</dbReference>
<proteinExistence type="predicted"/>
<dbReference type="Proteomes" id="UP001165121">
    <property type="component" value="Unassembled WGS sequence"/>
</dbReference>
<feature type="region of interest" description="Disordered" evidence="1">
    <location>
        <begin position="35"/>
        <end position="58"/>
    </location>
</feature>
<dbReference type="InterPro" id="IPR032567">
    <property type="entry name" value="RTL1-rel"/>
</dbReference>
<accession>A0A9W6XLV1</accession>
<evidence type="ECO:0000259" key="2">
    <source>
        <dbReference type="Pfam" id="PF19259"/>
    </source>
</evidence>
<gene>
    <name evidence="3" type="ORF">Pfra01_001277900</name>
</gene>
<feature type="region of interest" description="Disordered" evidence="1">
    <location>
        <begin position="207"/>
        <end position="244"/>
    </location>
</feature>
<sequence length="461" mass="52715">MLAQMLQFALQTTQQQSQQMSQLLAQTAQIQQQILQAQTRSRPARKKSDPPRFEGSDDDDLELWIFSTEQYYTDFQTEMHDLSSSFSDMVFANLGVDAQAWYRDIKISLGSSPCTWEVFKERIRARFCDKDFKFKTLTKIYELKLGKSQQEYTSKYLHLLSQVDTELPEVVKRWFFQQNLRSDTSGYVSRNVPETLEAAIDLAQRFEDAKPAQTRPPGKGQTKPAARTNPSGGKPANSASSGDSSTFCGYCKKKNHTEDVCSKKARDTAAPDSGSFSVKSCAKPLSVKIGNDQHVKIPRREATVTVGIDGFPAYRTHVYVMPIPEGKDMLLGWLWLEEVNPDINWTERTITCRGNTQSLISFRQYVRCPPARHVGGRRRSLTSRNTTTGSDDTLQRFYMHQDYESSCGPTRVVSTKWLKKLLRASDNEFCIMIPFEDSEKADRQKTHDWDALKYIQLNIYF</sequence>
<dbReference type="AlphaFoldDB" id="A0A9W6XLV1"/>
<dbReference type="PANTHER" id="PTHR15503">
    <property type="entry name" value="LDOC1 RELATED"/>
    <property type="match status" value="1"/>
</dbReference>
<keyword evidence="4" id="KW-1185">Reference proteome</keyword>
<dbReference type="OrthoDB" id="127588at2759"/>
<dbReference type="Pfam" id="PF19259">
    <property type="entry name" value="Ty3_capsid"/>
    <property type="match status" value="1"/>
</dbReference>
<feature type="compositionally biased region" description="Basic and acidic residues" evidence="1">
    <location>
        <begin position="46"/>
        <end position="55"/>
    </location>
</feature>
<organism evidence="3 4">
    <name type="scientific">Phytophthora fragariaefolia</name>
    <dbReference type="NCBI Taxonomy" id="1490495"/>
    <lineage>
        <taxon>Eukaryota</taxon>
        <taxon>Sar</taxon>
        <taxon>Stramenopiles</taxon>
        <taxon>Oomycota</taxon>
        <taxon>Peronosporomycetes</taxon>
        <taxon>Peronosporales</taxon>
        <taxon>Peronosporaceae</taxon>
        <taxon>Phytophthora</taxon>
    </lineage>
</organism>
<dbReference type="EMBL" id="BSXT01001295">
    <property type="protein sequence ID" value="GMF40980.1"/>
    <property type="molecule type" value="Genomic_DNA"/>
</dbReference>
<comment type="caution">
    <text evidence="3">The sequence shown here is derived from an EMBL/GenBank/DDBJ whole genome shotgun (WGS) entry which is preliminary data.</text>
</comment>
<name>A0A9W6XLV1_9STRA</name>
<evidence type="ECO:0000256" key="1">
    <source>
        <dbReference type="SAM" id="MobiDB-lite"/>
    </source>
</evidence>
<evidence type="ECO:0000313" key="4">
    <source>
        <dbReference type="Proteomes" id="UP001165121"/>
    </source>
</evidence>
<reference evidence="3" key="1">
    <citation type="submission" date="2023-04" db="EMBL/GenBank/DDBJ databases">
        <title>Phytophthora fragariaefolia NBRC 109709.</title>
        <authorList>
            <person name="Ichikawa N."/>
            <person name="Sato H."/>
            <person name="Tonouchi N."/>
        </authorList>
    </citation>
    <scope>NUCLEOTIDE SEQUENCE</scope>
    <source>
        <strain evidence="3">NBRC 109709</strain>
    </source>
</reference>
<dbReference type="InterPro" id="IPR045358">
    <property type="entry name" value="Ty3_capsid"/>
</dbReference>
<protein>
    <submittedName>
        <fullName evidence="3">Unnamed protein product</fullName>
    </submittedName>
</protein>